<dbReference type="GO" id="GO:0055085">
    <property type="term" value="P:transmembrane transport"/>
    <property type="evidence" value="ECO:0007669"/>
    <property type="project" value="InterPro"/>
</dbReference>
<evidence type="ECO:0000259" key="9">
    <source>
        <dbReference type="PROSITE" id="PS50928"/>
    </source>
</evidence>
<dbReference type="eggNOG" id="COG1176">
    <property type="taxonomic scope" value="Bacteria"/>
</dbReference>
<evidence type="ECO:0000256" key="1">
    <source>
        <dbReference type="ARBA" id="ARBA00004651"/>
    </source>
</evidence>
<dbReference type="STRING" id="411684.HPDFL43_06500"/>
<evidence type="ECO:0000256" key="7">
    <source>
        <dbReference type="ARBA" id="ARBA00023136"/>
    </source>
</evidence>
<comment type="caution">
    <text evidence="10">The sequence shown here is derived from an EMBL/GenBank/DDBJ whole genome shotgun (WGS) entry which is preliminary data.</text>
</comment>
<keyword evidence="3 8" id="KW-0813">Transport</keyword>
<sequence>MKTAVTVSPETMAARRERRQGLLLVAPAALWTFAFFLIPTLSIFWLSLFKKSGGRVGDEMTLANYERFVSQGYFRESLFNSLELTAIVAVLSILLAYPLAATIAFRVAPRYRRLCLMLAVLPFWTSYVVRSYAWLLVLAPNGVVNRTLLAAGLVSEPLTLSFTQGATVLGFVHFFTMLGTLTIYASLARINPKLILAARDLGASQWQTFWRVIFPLSIPGVVAGVFLIVVITIGDYVTPQILGGSNQLVLPQTIIMQIQRRADIPMAAALSVIMMLVVGLAYLAMARKLTAERS</sequence>
<keyword evidence="7 8" id="KW-0472">Membrane</keyword>
<feature type="transmembrane region" description="Helical" evidence="8">
    <location>
        <begin position="208"/>
        <end position="233"/>
    </location>
</feature>
<proteinExistence type="inferred from homology"/>
<protein>
    <submittedName>
        <fullName evidence="10">ABC-type spermidine/putrescine transport system, permease component I</fullName>
    </submittedName>
</protein>
<dbReference type="SUPFAM" id="SSF161098">
    <property type="entry name" value="MetI-like"/>
    <property type="match status" value="1"/>
</dbReference>
<evidence type="ECO:0000256" key="5">
    <source>
        <dbReference type="ARBA" id="ARBA00022692"/>
    </source>
</evidence>
<keyword evidence="5 8" id="KW-0812">Transmembrane</keyword>
<dbReference type="GO" id="GO:0005886">
    <property type="term" value="C:plasma membrane"/>
    <property type="evidence" value="ECO:0007669"/>
    <property type="project" value="UniProtKB-SubCell"/>
</dbReference>
<feature type="transmembrane region" description="Helical" evidence="8">
    <location>
        <begin position="266"/>
        <end position="285"/>
    </location>
</feature>
<evidence type="ECO:0000256" key="2">
    <source>
        <dbReference type="ARBA" id="ARBA00007069"/>
    </source>
</evidence>
<dbReference type="Proteomes" id="UP000004291">
    <property type="component" value="Chromosome"/>
</dbReference>
<keyword evidence="11" id="KW-1185">Reference proteome</keyword>
<name>A9D5C1_HOEPD</name>
<reference evidence="10 11" key="2">
    <citation type="submission" date="2012-06" db="EMBL/GenBank/DDBJ databases">
        <authorList>
            <person name="Fiebig A."/>
        </authorList>
    </citation>
    <scope>NUCLEOTIDE SEQUENCE [LARGE SCALE GENOMIC DNA]</scope>
    <source>
        <strain evidence="10 11">DFL-43</strain>
    </source>
</reference>
<organism evidence="10 11">
    <name type="scientific">Hoeflea phototrophica (strain DSM 17068 / NCIMB 14078 / DFL-43)</name>
    <dbReference type="NCBI Taxonomy" id="411684"/>
    <lineage>
        <taxon>Bacteria</taxon>
        <taxon>Pseudomonadati</taxon>
        <taxon>Pseudomonadota</taxon>
        <taxon>Alphaproteobacteria</taxon>
        <taxon>Hyphomicrobiales</taxon>
        <taxon>Rhizobiaceae</taxon>
        <taxon>Hoeflea</taxon>
    </lineage>
</organism>
<dbReference type="PANTHER" id="PTHR42929">
    <property type="entry name" value="INNER MEMBRANE ABC TRANSPORTER PERMEASE PROTEIN YDCU-RELATED-RELATED"/>
    <property type="match status" value="1"/>
</dbReference>
<feature type="transmembrane region" description="Helical" evidence="8">
    <location>
        <begin position="21"/>
        <end position="46"/>
    </location>
</feature>
<dbReference type="Gene3D" id="1.10.3720.10">
    <property type="entry name" value="MetI-like"/>
    <property type="match status" value="1"/>
</dbReference>
<evidence type="ECO:0000256" key="8">
    <source>
        <dbReference type="RuleBase" id="RU363032"/>
    </source>
</evidence>
<dbReference type="EMBL" id="ABIA03000002">
    <property type="protein sequence ID" value="EDQ34083.2"/>
    <property type="molecule type" value="Genomic_DNA"/>
</dbReference>
<evidence type="ECO:0000313" key="11">
    <source>
        <dbReference type="Proteomes" id="UP000004291"/>
    </source>
</evidence>
<feature type="domain" description="ABC transmembrane type-1" evidence="9">
    <location>
        <begin position="78"/>
        <end position="285"/>
    </location>
</feature>
<comment type="similarity">
    <text evidence="2">Belongs to the binding-protein-dependent transport system permease family. CysTW subfamily.</text>
</comment>
<feature type="transmembrane region" description="Helical" evidence="8">
    <location>
        <begin position="84"/>
        <end position="107"/>
    </location>
</feature>
<dbReference type="HOGENOM" id="CLU_016047_18_3_5"/>
<keyword evidence="6 8" id="KW-1133">Transmembrane helix</keyword>
<gene>
    <name evidence="10" type="ORF">HPDFL43_06500</name>
</gene>
<dbReference type="InterPro" id="IPR035906">
    <property type="entry name" value="MetI-like_sf"/>
</dbReference>
<comment type="subcellular location">
    <subcellularLocation>
        <location evidence="1 8">Cell membrane</location>
        <topology evidence="1 8">Multi-pass membrane protein</topology>
    </subcellularLocation>
</comment>
<dbReference type="AlphaFoldDB" id="A9D5C1"/>
<evidence type="ECO:0000256" key="6">
    <source>
        <dbReference type="ARBA" id="ARBA00022989"/>
    </source>
</evidence>
<accession>A9D5C1</accession>
<evidence type="ECO:0000256" key="4">
    <source>
        <dbReference type="ARBA" id="ARBA00022475"/>
    </source>
</evidence>
<evidence type="ECO:0000313" key="10">
    <source>
        <dbReference type="EMBL" id="EDQ34083.2"/>
    </source>
</evidence>
<dbReference type="InterPro" id="IPR000515">
    <property type="entry name" value="MetI-like"/>
</dbReference>
<dbReference type="PROSITE" id="PS50928">
    <property type="entry name" value="ABC_TM1"/>
    <property type="match status" value="1"/>
</dbReference>
<reference evidence="10 11" key="1">
    <citation type="submission" date="2007-10" db="EMBL/GenBank/DDBJ databases">
        <authorList>
            <person name="Wagner-Dobler I."/>
            <person name="Ferriera S."/>
            <person name="Johnson J."/>
            <person name="Kravitz S."/>
            <person name="Beeson K."/>
            <person name="Sutton G."/>
            <person name="Rogers Y.-H."/>
            <person name="Friedman R."/>
            <person name="Frazier M."/>
            <person name="Venter J.C."/>
        </authorList>
    </citation>
    <scope>NUCLEOTIDE SEQUENCE [LARGE SCALE GENOMIC DNA]</scope>
    <source>
        <strain evidence="10 11">DFL-43</strain>
    </source>
</reference>
<dbReference type="PANTHER" id="PTHR42929:SF1">
    <property type="entry name" value="INNER MEMBRANE ABC TRANSPORTER PERMEASE PROTEIN YDCU-RELATED"/>
    <property type="match status" value="1"/>
</dbReference>
<feature type="transmembrane region" description="Helical" evidence="8">
    <location>
        <begin position="166"/>
        <end position="187"/>
    </location>
</feature>
<dbReference type="Pfam" id="PF00528">
    <property type="entry name" value="BPD_transp_1"/>
    <property type="match status" value="1"/>
</dbReference>
<evidence type="ECO:0000256" key="3">
    <source>
        <dbReference type="ARBA" id="ARBA00022448"/>
    </source>
</evidence>
<keyword evidence="4" id="KW-1003">Cell membrane</keyword>
<feature type="transmembrane region" description="Helical" evidence="8">
    <location>
        <begin position="114"/>
        <end position="135"/>
    </location>
</feature>
<dbReference type="CDD" id="cd06261">
    <property type="entry name" value="TM_PBP2"/>
    <property type="match status" value="1"/>
</dbReference>